<dbReference type="AlphaFoldDB" id="A0A2P2K3F8"/>
<organism evidence="1">
    <name type="scientific">Rhizophora mucronata</name>
    <name type="common">Asiatic mangrove</name>
    <dbReference type="NCBI Taxonomy" id="61149"/>
    <lineage>
        <taxon>Eukaryota</taxon>
        <taxon>Viridiplantae</taxon>
        <taxon>Streptophyta</taxon>
        <taxon>Embryophyta</taxon>
        <taxon>Tracheophyta</taxon>
        <taxon>Spermatophyta</taxon>
        <taxon>Magnoliopsida</taxon>
        <taxon>eudicotyledons</taxon>
        <taxon>Gunneridae</taxon>
        <taxon>Pentapetalae</taxon>
        <taxon>rosids</taxon>
        <taxon>fabids</taxon>
        <taxon>Malpighiales</taxon>
        <taxon>Rhizophoraceae</taxon>
        <taxon>Rhizophora</taxon>
    </lineage>
</organism>
<keyword evidence="1" id="KW-0418">Kinase</keyword>
<sequence>MYPSPLWSHVNFPLKAPVLLSQNLIFLHYRSHQEVRLRP</sequence>
<reference evidence="1" key="1">
    <citation type="submission" date="2018-02" db="EMBL/GenBank/DDBJ databases">
        <title>Rhizophora mucronata_Transcriptome.</title>
        <authorList>
            <person name="Meera S.P."/>
            <person name="Sreeshan A."/>
            <person name="Augustine A."/>
        </authorList>
    </citation>
    <scope>NUCLEOTIDE SEQUENCE</scope>
    <source>
        <tissue evidence="1">Leaf</tissue>
    </source>
</reference>
<name>A0A2P2K3F8_RHIMU</name>
<protein>
    <submittedName>
        <fullName evidence="1">Putative serine/threonine-protein kinase Cx32ic</fullName>
    </submittedName>
</protein>
<keyword evidence="1" id="KW-0808">Transferase</keyword>
<evidence type="ECO:0000313" key="1">
    <source>
        <dbReference type="EMBL" id="MBX00256.1"/>
    </source>
</evidence>
<accession>A0A2P2K3F8</accession>
<dbReference type="EMBL" id="GGEC01019772">
    <property type="protein sequence ID" value="MBX00256.1"/>
    <property type="molecule type" value="Transcribed_RNA"/>
</dbReference>
<proteinExistence type="predicted"/>
<dbReference type="GO" id="GO:0016301">
    <property type="term" value="F:kinase activity"/>
    <property type="evidence" value="ECO:0007669"/>
    <property type="project" value="UniProtKB-KW"/>
</dbReference>